<evidence type="ECO:0000256" key="1">
    <source>
        <dbReference type="ARBA" id="ARBA00004370"/>
    </source>
</evidence>
<dbReference type="InterPro" id="IPR013057">
    <property type="entry name" value="AA_transpt_TM"/>
</dbReference>
<feature type="region of interest" description="Disordered" evidence="7">
    <location>
        <begin position="334"/>
        <end position="368"/>
    </location>
</feature>
<evidence type="ECO:0000256" key="6">
    <source>
        <dbReference type="ARBA" id="ARBA00023136"/>
    </source>
</evidence>
<feature type="transmembrane region" description="Helical" evidence="8">
    <location>
        <begin position="135"/>
        <end position="157"/>
    </location>
</feature>
<comment type="caution">
    <text evidence="10">The sequence shown here is derived from an EMBL/GenBank/DDBJ whole genome shotgun (WGS) entry which is preliminary data.</text>
</comment>
<keyword evidence="4" id="KW-0029">Amino-acid transport</keyword>
<accession>A0ABQ5ED93</accession>
<evidence type="ECO:0000256" key="5">
    <source>
        <dbReference type="ARBA" id="ARBA00022989"/>
    </source>
</evidence>
<proteinExistence type="predicted"/>
<sequence>MEQETTAGKLEITAIAPEAPSKIFDDDGLVTYYTSCLLATCMAKGIILIWKLLTIFLVGGFQVSGFIQYFNYLVGVAIGYHYCSNYKHDRMEDQGKFNRQNSMDYFNIAMELSRVCQENKRPLSIEKLNKGGQKIYGGALKHLEPLLLLILILSSFIEIQDTIRSPLLEHKTMKKATLISVATTTVFYMFCRCFGYAAFGDMAPGNLLTGFGFYNPYSLVDIANSAIVIHLSGAYQVYCQPLFAFVESTAARYFPESKFINNNMEIFIPFEGYKPYKLNMIRLVWRTGFDLAFVTDDDRSLEIEPSIATSPPQKSPVGNDFNVPICAELICGKSSGEGSEPNGSKQTEEAEHKEFGDMGKGKEAATLS</sequence>
<evidence type="ECO:0000256" key="8">
    <source>
        <dbReference type="SAM" id="Phobius"/>
    </source>
</evidence>
<protein>
    <submittedName>
        <fullName evidence="10">Amino acid permease 3-like protein</fullName>
    </submittedName>
</protein>
<keyword evidence="3 8" id="KW-0812">Transmembrane</keyword>
<feature type="transmembrane region" description="Helical" evidence="8">
    <location>
        <begin position="57"/>
        <end position="82"/>
    </location>
</feature>
<evidence type="ECO:0000256" key="4">
    <source>
        <dbReference type="ARBA" id="ARBA00022970"/>
    </source>
</evidence>
<evidence type="ECO:0000313" key="11">
    <source>
        <dbReference type="Proteomes" id="UP001151760"/>
    </source>
</evidence>
<feature type="compositionally biased region" description="Basic and acidic residues" evidence="7">
    <location>
        <begin position="346"/>
        <end position="368"/>
    </location>
</feature>
<comment type="subcellular location">
    <subcellularLocation>
        <location evidence="1">Membrane</location>
    </subcellularLocation>
</comment>
<dbReference type="Proteomes" id="UP001151760">
    <property type="component" value="Unassembled WGS sequence"/>
</dbReference>
<reference evidence="10" key="2">
    <citation type="submission" date="2022-01" db="EMBL/GenBank/DDBJ databases">
        <authorList>
            <person name="Yamashiro T."/>
            <person name="Shiraishi A."/>
            <person name="Satake H."/>
            <person name="Nakayama K."/>
        </authorList>
    </citation>
    <scope>NUCLEOTIDE SEQUENCE</scope>
</reference>
<evidence type="ECO:0000256" key="2">
    <source>
        <dbReference type="ARBA" id="ARBA00022448"/>
    </source>
</evidence>
<dbReference type="Pfam" id="PF01490">
    <property type="entry name" value="Aa_trans"/>
    <property type="match status" value="1"/>
</dbReference>
<keyword evidence="2" id="KW-0813">Transport</keyword>
<evidence type="ECO:0000313" key="10">
    <source>
        <dbReference type="EMBL" id="GJT48831.1"/>
    </source>
</evidence>
<organism evidence="10 11">
    <name type="scientific">Tanacetum coccineum</name>
    <dbReference type="NCBI Taxonomy" id="301880"/>
    <lineage>
        <taxon>Eukaryota</taxon>
        <taxon>Viridiplantae</taxon>
        <taxon>Streptophyta</taxon>
        <taxon>Embryophyta</taxon>
        <taxon>Tracheophyta</taxon>
        <taxon>Spermatophyta</taxon>
        <taxon>Magnoliopsida</taxon>
        <taxon>eudicotyledons</taxon>
        <taxon>Gunneridae</taxon>
        <taxon>Pentapetalae</taxon>
        <taxon>asterids</taxon>
        <taxon>campanulids</taxon>
        <taxon>Asterales</taxon>
        <taxon>Asteraceae</taxon>
        <taxon>Asteroideae</taxon>
        <taxon>Anthemideae</taxon>
        <taxon>Anthemidinae</taxon>
        <taxon>Tanacetum</taxon>
    </lineage>
</organism>
<keyword evidence="11" id="KW-1185">Reference proteome</keyword>
<evidence type="ECO:0000256" key="3">
    <source>
        <dbReference type="ARBA" id="ARBA00022692"/>
    </source>
</evidence>
<dbReference type="PANTHER" id="PTHR48017">
    <property type="entry name" value="OS05G0424000 PROTEIN-RELATED"/>
    <property type="match status" value="1"/>
</dbReference>
<dbReference type="EMBL" id="BQNB010016186">
    <property type="protein sequence ID" value="GJT48831.1"/>
    <property type="molecule type" value="Genomic_DNA"/>
</dbReference>
<evidence type="ECO:0000259" key="9">
    <source>
        <dbReference type="Pfam" id="PF01490"/>
    </source>
</evidence>
<feature type="transmembrane region" description="Helical" evidence="8">
    <location>
        <begin position="30"/>
        <end position="50"/>
    </location>
</feature>
<reference evidence="10" key="1">
    <citation type="journal article" date="2022" name="Int. J. Mol. Sci.">
        <title>Draft Genome of Tanacetum Coccineum: Genomic Comparison of Closely Related Tanacetum-Family Plants.</title>
        <authorList>
            <person name="Yamashiro T."/>
            <person name="Shiraishi A."/>
            <person name="Nakayama K."/>
            <person name="Satake H."/>
        </authorList>
    </citation>
    <scope>NUCLEOTIDE SEQUENCE</scope>
</reference>
<feature type="transmembrane region" description="Helical" evidence="8">
    <location>
        <begin position="178"/>
        <end position="199"/>
    </location>
</feature>
<keyword evidence="6 8" id="KW-0472">Membrane</keyword>
<gene>
    <name evidence="10" type="ORF">Tco_0974988</name>
</gene>
<evidence type="ECO:0000256" key="7">
    <source>
        <dbReference type="SAM" id="MobiDB-lite"/>
    </source>
</evidence>
<name>A0ABQ5ED93_9ASTR</name>
<keyword evidence="5 8" id="KW-1133">Transmembrane helix</keyword>
<feature type="domain" description="Amino acid transporter transmembrane" evidence="9">
    <location>
        <begin position="156"/>
        <end position="289"/>
    </location>
</feature>